<evidence type="ECO:0000313" key="3">
    <source>
        <dbReference type="Proteomes" id="UP001301797"/>
    </source>
</evidence>
<dbReference type="KEGG" id="mefw:F1737_02595"/>
<protein>
    <submittedName>
        <fullName evidence="2">Uncharacterized protein</fullName>
    </submittedName>
</protein>
<gene>
    <name evidence="2" type="ORF">F1737_02595</name>
</gene>
<dbReference type="GeneID" id="85229022"/>
<dbReference type="AlphaFoldDB" id="A0AA97FAP1"/>
<name>A0AA97FAP1_9EURY</name>
<feature type="coiled-coil region" evidence="1">
    <location>
        <begin position="60"/>
        <end position="101"/>
    </location>
</feature>
<accession>A0AA97FAP1</accession>
<dbReference type="Proteomes" id="UP001301797">
    <property type="component" value="Chromosome"/>
</dbReference>
<dbReference type="EMBL" id="CP043875">
    <property type="protein sequence ID" value="WOF15652.1"/>
    <property type="molecule type" value="Genomic_DNA"/>
</dbReference>
<proteinExistence type="predicted"/>
<sequence>MYETNISGKEKKHSFSETLAGIPGRINSVMPSMEKKMGRYFDSHFNELISEWDLVTLSTLDHLEHRLDGVSSEISMLESKKTIIEERARALESAISEIEGEL</sequence>
<evidence type="ECO:0000313" key="2">
    <source>
        <dbReference type="EMBL" id="WOF15652.1"/>
    </source>
</evidence>
<evidence type="ECO:0000256" key="1">
    <source>
        <dbReference type="SAM" id="Coils"/>
    </source>
</evidence>
<reference evidence="2 3" key="1">
    <citation type="submission" date="2019-09" db="EMBL/GenBank/DDBJ databases">
        <title>The complete genome of Methanoplanus sp. FWC-SCC4.</title>
        <authorList>
            <person name="Chen S.-C."/>
            <person name="Zhou Y.-Z."/>
            <person name="Lai M.-C."/>
        </authorList>
    </citation>
    <scope>NUCLEOTIDE SEQUENCE [LARGE SCALE GENOMIC DNA]</scope>
    <source>
        <strain evidence="2 3">FWC-SCC4</strain>
    </source>
</reference>
<organism evidence="2 3">
    <name type="scientific">Methanochimaera problematica</name>
    <dbReference type="NCBI Taxonomy" id="2609417"/>
    <lineage>
        <taxon>Archaea</taxon>
        <taxon>Methanobacteriati</taxon>
        <taxon>Methanobacteriota</taxon>
        <taxon>Stenosarchaea group</taxon>
        <taxon>Methanomicrobia</taxon>
        <taxon>Methanomicrobiales</taxon>
        <taxon>Methanomicrobiaceae</taxon>
        <taxon>Methanochimaera</taxon>
    </lineage>
</organism>
<dbReference type="RefSeq" id="WP_317137225.1">
    <property type="nucleotide sequence ID" value="NZ_CP043875.1"/>
</dbReference>
<keyword evidence="1" id="KW-0175">Coiled coil</keyword>
<keyword evidence="3" id="KW-1185">Reference proteome</keyword>